<dbReference type="InterPro" id="IPR025049">
    <property type="entry name" value="Mfa-like_1"/>
</dbReference>
<gene>
    <name evidence="1" type="ORF">QNN11_03685</name>
</gene>
<reference evidence="1" key="1">
    <citation type="journal article" date="2023" name="Nat. Commun.">
        <title>Identification of a novel Human Milk Oligosaccharides utilization cluster in the infant gut commensal Bacteroides dorei.</title>
        <authorList>
            <person name="Kijner S."/>
            <person name="Ennis D."/>
            <person name="Shmorak S."/>
            <person name="Florentin A."/>
            <person name="Yassour M."/>
        </authorList>
    </citation>
    <scope>NUCLEOTIDE SEQUENCE</scope>
    <source>
        <strain evidence="1">2</strain>
    </source>
</reference>
<protein>
    <submittedName>
        <fullName evidence="1">Fimbrillin family protein</fullName>
    </submittedName>
</protein>
<proteinExistence type="predicted"/>
<dbReference type="Proteomes" id="UP001177934">
    <property type="component" value="Chromosome"/>
</dbReference>
<dbReference type="PROSITE" id="PS51257">
    <property type="entry name" value="PROKAR_LIPOPROTEIN"/>
    <property type="match status" value="1"/>
</dbReference>
<evidence type="ECO:0000313" key="1">
    <source>
        <dbReference type="EMBL" id="WHX10598.1"/>
    </source>
</evidence>
<dbReference type="EMBL" id="CP126056">
    <property type="protein sequence ID" value="WHX10598.1"/>
    <property type="molecule type" value="Genomic_DNA"/>
</dbReference>
<evidence type="ECO:0000313" key="2">
    <source>
        <dbReference type="Proteomes" id="UP001177934"/>
    </source>
</evidence>
<dbReference type="Pfam" id="PF13149">
    <property type="entry name" value="Mfa_like_1"/>
    <property type="match status" value="1"/>
</dbReference>
<name>A0AA95KWU7_9BACT</name>
<dbReference type="AlphaFoldDB" id="A0AA95KWU7"/>
<organism evidence="1 2">
    <name type="scientific">Phocaeicola dorei</name>
    <dbReference type="NCBI Taxonomy" id="357276"/>
    <lineage>
        <taxon>Bacteria</taxon>
        <taxon>Pseudomonadati</taxon>
        <taxon>Bacteroidota</taxon>
        <taxon>Bacteroidia</taxon>
        <taxon>Bacteroidales</taxon>
        <taxon>Bacteroidaceae</taxon>
        <taxon>Phocaeicola</taxon>
    </lineage>
</organism>
<accession>A0AA95KWU7</accession>
<sequence length="245" mass="25996">MKIDIYKPVVLFLLPAVLAGCSGEREPFPQDGKAGLRIESCSSRGGTDGSPTLVKDFGMVLLDDTGGGYAGAVNPLHVTYGEGWIFPEVTLTETPCRLFAFSPFAAIPGKELPLSLVPQTDYLASGEIRLDWQNRSADIGMEHLLCLLEFTIEGSSACTLSVEGVPTGGTYDLAGGKLSAGEKGTVPSDGNTVLLLPGKAGNNRVVIRFQENTYGWLLPAVTLEAGKDTDMHCPWAKKGDSFSPV</sequence>